<feature type="transmembrane region" description="Helical" evidence="2">
    <location>
        <begin position="101"/>
        <end position="120"/>
    </location>
</feature>
<dbReference type="Gene3D" id="3.30.70.270">
    <property type="match status" value="1"/>
</dbReference>
<feature type="coiled-coil region" evidence="1">
    <location>
        <begin position="317"/>
        <end position="348"/>
    </location>
</feature>
<protein>
    <recommendedName>
        <fullName evidence="3">GGDEF domain-containing protein</fullName>
    </recommendedName>
</protein>
<dbReference type="PANTHER" id="PTHR46663:SF2">
    <property type="entry name" value="GGDEF DOMAIN-CONTAINING PROTEIN"/>
    <property type="match status" value="1"/>
</dbReference>
<dbReference type="Pfam" id="PF00990">
    <property type="entry name" value="GGDEF"/>
    <property type="match status" value="1"/>
</dbReference>
<dbReference type="InterPro" id="IPR043128">
    <property type="entry name" value="Rev_trsase/Diguanyl_cyclase"/>
</dbReference>
<keyword evidence="2" id="KW-0472">Membrane</keyword>
<organism evidence="4 5">
    <name type="scientific">Anaerobacillus alkalidiazotrophicus</name>
    <dbReference type="NCBI Taxonomy" id="472963"/>
    <lineage>
        <taxon>Bacteria</taxon>
        <taxon>Bacillati</taxon>
        <taxon>Bacillota</taxon>
        <taxon>Bacilli</taxon>
        <taxon>Bacillales</taxon>
        <taxon>Bacillaceae</taxon>
        <taxon>Anaerobacillus</taxon>
    </lineage>
</organism>
<evidence type="ECO:0000256" key="1">
    <source>
        <dbReference type="SAM" id="Coils"/>
    </source>
</evidence>
<evidence type="ECO:0000313" key="5">
    <source>
        <dbReference type="Proteomes" id="UP000180057"/>
    </source>
</evidence>
<keyword evidence="1" id="KW-0175">Coiled coil</keyword>
<feature type="transmembrane region" description="Helical" evidence="2">
    <location>
        <begin position="63"/>
        <end position="81"/>
    </location>
</feature>
<dbReference type="NCBIfam" id="TIGR00254">
    <property type="entry name" value="GGDEF"/>
    <property type="match status" value="1"/>
</dbReference>
<feature type="transmembrane region" description="Helical" evidence="2">
    <location>
        <begin position="270"/>
        <end position="288"/>
    </location>
</feature>
<dbReference type="InterPro" id="IPR000160">
    <property type="entry name" value="GGDEF_dom"/>
</dbReference>
<evidence type="ECO:0000313" key="4">
    <source>
        <dbReference type="EMBL" id="OIJ22252.1"/>
    </source>
</evidence>
<dbReference type="InterPro" id="IPR052163">
    <property type="entry name" value="DGC-Regulatory_Protein"/>
</dbReference>
<comment type="caution">
    <text evidence="4">The sequence shown here is derived from an EMBL/GenBank/DDBJ whole genome shotgun (WGS) entry which is preliminary data.</text>
</comment>
<dbReference type="SUPFAM" id="SSF55073">
    <property type="entry name" value="Nucleotide cyclase"/>
    <property type="match status" value="1"/>
</dbReference>
<keyword evidence="2" id="KW-0812">Transmembrane</keyword>
<keyword evidence="2" id="KW-1133">Transmembrane helix</keyword>
<dbReference type="OrthoDB" id="9759607at2"/>
<proteinExistence type="predicted"/>
<name>A0A1S2MBU7_9BACI</name>
<accession>A0A1S2MBU7</accession>
<dbReference type="CDD" id="cd01949">
    <property type="entry name" value="GGDEF"/>
    <property type="match status" value="1"/>
</dbReference>
<dbReference type="Proteomes" id="UP000180057">
    <property type="component" value="Unassembled WGS sequence"/>
</dbReference>
<dbReference type="InterPro" id="IPR029787">
    <property type="entry name" value="Nucleotide_cyclase"/>
</dbReference>
<dbReference type="EMBL" id="MLQS01000001">
    <property type="protein sequence ID" value="OIJ22252.1"/>
    <property type="molecule type" value="Genomic_DNA"/>
</dbReference>
<feature type="transmembrane region" description="Helical" evidence="2">
    <location>
        <begin position="229"/>
        <end position="249"/>
    </location>
</feature>
<sequence length="516" mass="60064">MKKTMSFIIGSFSFVSIYFLWLLFSPESLTILGSSLFAITAVVISFLLQLTVYRHAVGQKRKFLLLFLLATLSYLIAELVWKYQVTYIYEEEIVFPGLSDIFYYLSTILFIVAFFYLVSINNQRLQFMIYLLDLLIIYATIVVLLSVEFFVPVFKASGFTLLETFASTFYPALVLFLLFAIVNCFIFNKNTLFSQLTIKIFLTAISLQVIGDMLFAITLYHYIYTYNSLLEILWSLSILLFGVATYSLSETQEVTQQKTSLFPERFKWNVFRMILQIGCILALHIFYIQTNNNIYTIFLFGTIFLILLRQILSSYHIHRLLKTISDMKNQLEEKVIERTEQLSNKNQQLIQAIDKINYMALHDDLTNLLNRRALYEDLNNFMKDSKPFTLVFIDVNKFKPINDSFGHNYGDEVLKVIAKLLTVAIKDIGIVYRQAGDEFILIINEVDHTCIDEVIKKLIHDVMKPVHIFDQEITISLSIGISQYPKDAKDIDELIKLADKAMYIAKEYSLEYCYYK</sequence>
<dbReference type="PANTHER" id="PTHR46663">
    <property type="entry name" value="DIGUANYLATE CYCLASE DGCT-RELATED"/>
    <property type="match status" value="1"/>
</dbReference>
<feature type="transmembrane region" description="Helical" evidence="2">
    <location>
        <begin position="294"/>
        <end position="312"/>
    </location>
</feature>
<gene>
    <name evidence="4" type="ORF">BKP45_06300</name>
</gene>
<dbReference type="SMART" id="SM00267">
    <property type="entry name" value="GGDEF"/>
    <property type="match status" value="1"/>
</dbReference>
<feature type="transmembrane region" description="Helical" evidence="2">
    <location>
        <begin position="169"/>
        <end position="188"/>
    </location>
</feature>
<reference evidence="4 5" key="1">
    <citation type="submission" date="2016-10" db="EMBL/GenBank/DDBJ databases">
        <title>Draft genome sequences of four alkaliphilic bacteria belonging to the Anaerobacillus genus.</title>
        <authorList>
            <person name="Bassil N.M."/>
            <person name="Lloyd J.R."/>
        </authorList>
    </citation>
    <scope>NUCLEOTIDE SEQUENCE [LARGE SCALE GENOMIC DNA]</scope>
    <source>
        <strain evidence="4 5">DSM 22531</strain>
    </source>
</reference>
<evidence type="ECO:0000256" key="2">
    <source>
        <dbReference type="SAM" id="Phobius"/>
    </source>
</evidence>
<feature type="domain" description="GGDEF" evidence="3">
    <location>
        <begin position="386"/>
        <end position="516"/>
    </location>
</feature>
<keyword evidence="5" id="KW-1185">Reference proteome</keyword>
<feature type="transmembrane region" description="Helical" evidence="2">
    <location>
        <begin position="200"/>
        <end position="223"/>
    </location>
</feature>
<dbReference type="AlphaFoldDB" id="A0A1S2MBU7"/>
<evidence type="ECO:0000259" key="3">
    <source>
        <dbReference type="PROSITE" id="PS50887"/>
    </source>
</evidence>
<feature type="transmembrane region" description="Helical" evidence="2">
    <location>
        <begin position="7"/>
        <end position="24"/>
    </location>
</feature>
<feature type="transmembrane region" description="Helical" evidence="2">
    <location>
        <begin position="127"/>
        <end position="149"/>
    </location>
</feature>
<dbReference type="PROSITE" id="PS50887">
    <property type="entry name" value="GGDEF"/>
    <property type="match status" value="1"/>
</dbReference>
<feature type="transmembrane region" description="Helical" evidence="2">
    <location>
        <begin position="30"/>
        <end position="51"/>
    </location>
</feature>
<dbReference type="RefSeq" id="WP_071388809.1">
    <property type="nucleotide sequence ID" value="NZ_MLQS01000001.1"/>
</dbReference>
<dbReference type="STRING" id="472963.BKP45_06300"/>